<proteinExistence type="predicted"/>
<sequence>MPTNLSIADSSFPQLTKQQSTDEKFDKIQSYLYMLLESLRFSLSNLDKDNFNDAGLDEISDMITEPVYAQISDVEGNVTSLALTAQGLSTRISDAEGNINTLSVRADSLTSRITSVEGDVSTLNQTATSLTARISDAEGDVSVLQQTATSLSSRISNAEADISLIQQTANSLTLAVTNGDTSSVIRLKAGETLLSSQTIKFTGIVTFSDLSTAGSTTINGGNITTGTISAIALSGNSITGGTISGATISGSTIRTLLSTSGNVGGELEFHYGSSYGTAHGGMRMDDQGAGTATEMSKRLFIYTKNPFALKLDSETRMSIEADWSIHITAGTAASINLYNDGTINLRGTVKINGKEIGG</sequence>
<organism evidence="1">
    <name type="scientific">Myoviridae sp. ctGk74</name>
    <dbReference type="NCBI Taxonomy" id="2825073"/>
    <lineage>
        <taxon>Viruses</taxon>
        <taxon>Duplodnaviria</taxon>
        <taxon>Heunggongvirae</taxon>
        <taxon>Uroviricota</taxon>
        <taxon>Caudoviricetes</taxon>
    </lineage>
</organism>
<dbReference type="EMBL" id="BK016175">
    <property type="protein sequence ID" value="DAF99960.1"/>
    <property type="molecule type" value="Genomic_DNA"/>
</dbReference>
<dbReference type="Gene3D" id="1.20.5.340">
    <property type="match status" value="2"/>
</dbReference>
<accession>A0A8S5UZN9</accession>
<evidence type="ECO:0000313" key="1">
    <source>
        <dbReference type="EMBL" id="DAF99960.1"/>
    </source>
</evidence>
<evidence type="ECO:0008006" key="2">
    <source>
        <dbReference type="Google" id="ProtNLM"/>
    </source>
</evidence>
<protein>
    <recommendedName>
        <fullName evidence="2">Tail fiber protein</fullName>
    </recommendedName>
</protein>
<reference evidence="1" key="1">
    <citation type="journal article" date="2021" name="Proc. Natl. Acad. Sci. U.S.A.">
        <title>A Catalog of Tens of Thousands of Viruses from Human Metagenomes Reveals Hidden Associations with Chronic Diseases.</title>
        <authorList>
            <person name="Tisza M.J."/>
            <person name="Buck C.B."/>
        </authorList>
    </citation>
    <scope>NUCLEOTIDE SEQUENCE</scope>
    <source>
        <strain evidence="1">CtGk74</strain>
    </source>
</reference>
<name>A0A8S5UZN9_9CAUD</name>